<evidence type="ECO:0000256" key="3">
    <source>
        <dbReference type="SAM" id="SignalP"/>
    </source>
</evidence>
<evidence type="ECO:0000259" key="4">
    <source>
        <dbReference type="PROSITE" id="PS50234"/>
    </source>
</evidence>
<feature type="transmembrane region" description="Helical" evidence="2">
    <location>
        <begin position="1024"/>
        <end position="1044"/>
    </location>
</feature>
<evidence type="ECO:0000256" key="1">
    <source>
        <dbReference type="SAM" id="MobiDB-lite"/>
    </source>
</evidence>
<dbReference type="AlphaFoldDB" id="A0A923LDH4"/>
<dbReference type="Pfam" id="PF13519">
    <property type="entry name" value="VWA_2"/>
    <property type="match status" value="1"/>
</dbReference>
<keyword evidence="2" id="KW-1133">Transmembrane helix</keyword>
<feature type="chain" id="PRO_5039102589" evidence="3">
    <location>
        <begin position="24"/>
        <end position="1055"/>
    </location>
</feature>
<evidence type="ECO:0000256" key="2">
    <source>
        <dbReference type="SAM" id="Phobius"/>
    </source>
</evidence>
<keyword evidence="3" id="KW-0732">Signal</keyword>
<dbReference type="Pfam" id="PF24558">
    <property type="entry name" value="DUF7604"/>
    <property type="match status" value="1"/>
</dbReference>
<dbReference type="InterPro" id="IPR036465">
    <property type="entry name" value="vWFA_dom_sf"/>
</dbReference>
<dbReference type="PROSITE" id="PS50234">
    <property type="entry name" value="VWFA"/>
    <property type="match status" value="1"/>
</dbReference>
<accession>A0A923LDH4</accession>
<feature type="region of interest" description="Disordered" evidence="1">
    <location>
        <begin position="42"/>
        <end position="113"/>
    </location>
</feature>
<dbReference type="RefSeq" id="WP_186873597.1">
    <property type="nucleotide sequence ID" value="NZ_JACOOR010000005.1"/>
</dbReference>
<keyword evidence="6" id="KW-1185">Reference proteome</keyword>
<feature type="domain" description="VWFA" evidence="4">
    <location>
        <begin position="482"/>
        <end position="728"/>
    </location>
</feature>
<evidence type="ECO:0000313" key="6">
    <source>
        <dbReference type="Proteomes" id="UP000649345"/>
    </source>
</evidence>
<dbReference type="SMART" id="SM00327">
    <property type="entry name" value="VWA"/>
    <property type="match status" value="1"/>
</dbReference>
<sequence length="1055" mass="115315">MKRKKRAFWALFLALALIFSAFGDGGGFVYAEEAKAAEIQKTAEELPEEKQVETEESEELPKMEEKSGTQEAAVKEPMEETKKAENTSELKEVSGEPSEEKGEETPKAEEQKEHVEYTATCEEGWEIHAEAAAGVLPEGAQLKAEKLSEDSNAFARARETVEKSGVKFDGIAALDLHFEKDGQEVEPEGTVQVSVIMPDMIPEEAAVEELVISHILEENGETRAETVAELAESGEGSVSLEQESGAQTLRAEFATESFSSYTVTWQLGAGSSVPKEIPISLYAGTRQADGGYEELGDVTKQLGNLIWYTADKSSGWGSVDLDEVPIPTNLPTVTGTDGKTYAASGETRIKVGDSLEEVTGLKMVKLKGQNDRNWYVIYAAGEKLQAPTISNFQTAENVLYYGRKGGSSGWTETNKSSVNRLYLDYNTPADPLDPGSGSGSGGGATPSLAHRKYLNRLEDGSYDLTLEVTGQAGSETKPKKLDVLLILDQSGSMTEDMDGTENTWEHPVQYKDSRWYNAKVAIQQLIDTLKANRGLDVRYSIVTYSGSKETGAFQDATVKLEWNTADKFQISKNANGYSGEGILDYTPSGGTNYQAGLRIGKQQLAYARSDAEKVVIFLSDGYPTFYYNQNGMTVGAGNADGDSSDWNGNHVQGEGSCSKAALAEATGFRGVDYFYTIGLGNKDGINADTLKNLSEKVWENNKNCVFSDEKKPYLCGNLTALKQAFTEMAGSITRLVCTDVSIRDTLSENVTLLDKSGGEAVTLEPEDYKLLALDQNGKEQKVPEGTTVSYAAESHQLLLRFPEKYELQNGWTYRVTVHITPSDRAYEKYFERGASYKDKDGKADEGGPDTGSHRKEEGFYSNDSASVTYTYRGKEWTEGYEKPVVQLQISSILVSKTVTGNMAEENRDFTFTLTLTRRNKNFTTALPAIKGQEKQQLTAGKDSYTFTLKHGETIEIQVPTGWSYQVKEAENEGYTAYVTVEEKKEAEGQLAKGIIGKTAVSVAFRNDREVQVPTGVNLPDLNSWLAAAAVLGAGGGSMIGINGYRRRRTHGKGKN</sequence>
<comment type="caution">
    <text evidence="5">The sequence shown here is derived from an EMBL/GenBank/DDBJ whole genome shotgun (WGS) entry which is preliminary data.</text>
</comment>
<organism evidence="5 6">
    <name type="scientific">Anaerosacchariphilus hominis</name>
    <dbReference type="NCBI Taxonomy" id="2763017"/>
    <lineage>
        <taxon>Bacteria</taxon>
        <taxon>Bacillati</taxon>
        <taxon>Bacillota</taxon>
        <taxon>Clostridia</taxon>
        <taxon>Lachnospirales</taxon>
        <taxon>Lachnospiraceae</taxon>
        <taxon>Anaerosacchariphilus</taxon>
    </lineage>
</organism>
<feature type="compositionally biased region" description="Basic and acidic residues" evidence="1">
    <location>
        <begin position="837"/>
        <end position="858"/>
    </location>
</feature>
<feature type="region of interest" description="Disordered" evidence="1">
    <location>
        <begin position="837"/>
        <end position="859"/>
    </location>
</feature>
<name>A0A923LDH4_9FIRM</name>
<evidence type="ECO:0000313" key="5">
    <source>
        <dbReference type="EMBL" id="MBC5660155.1"/>
    </source>
</evidence>
<dbReference type="Proteomes" id="UP000649345">
    <property type="component" value="Unassembled WGS sequence"/>
</dbReference>
<dbReference type="Gene3D" id="3.40.50.410">
    <property type="entry name" value="von Willebrand factor, type A domain"/>
    <property type="match status" value="1"/>
</dbReference>
<feature type="signal peptide" evidence="3">
    <location>
        <begin position="1"/>
        <end position="23"/>
    </location>
</feature>
<dbReference type="EMBL" id="JACOOR010000005">
    <property type="protein sequence ID" value="MBC5660155.1"/>
    <property type="molecule type" value="Genomic_DNA"/>
</dbReference>
<dbReference type="Pfam" id="PF24547">
    <property type="entry name" value="DUF7601"/>
    <property type="match status" value="1"/>
</dbReference>
<dbReference type="CDD" id="cd00198">
    <property type="entry name" value="vWFA"/>
    <property type="match status" value="1"/>
</dbReference>
<keyword evidence="2" id="KW-0812">Transmembrane</keyword>
<protein>
    <submittedName>
        <fullName evidence="5">VWA domain-containing protein</fullName>
    </submittedName>
</protein>
<dbReference type="InterPro" id="IPR055384">
    <property type="entry name" value="DUF7604"/>
</dbReference>
<reference evidence="5" key="1">
    <citation type="submission" date="2020-08" db="EMBL/GenBank/DDBJ databases">
        <title>Genome public.</title>
        <authorList>
            <person name="Liu C."/>
            <person name="Sun Q."/>
        </authorList>
    </citation>
    <scope>NUCLEOTIDE SEQUENCE</scope>
    <source>
        <strain evidence="5">NSJ-68</strain>
    </source>
</reference>
<dbReference type="InterPro" id="IPR055382">
    <property type="entry name" value="DUF7601"/>
</dbReference>
<proteinExistence type="predicted"/>
<gene>
    <name evidence="5" type="ORF">H8S44_10265</name>
</gene>
<dbReference type="SUPFAM" id="SSF53300">
    <property type="entry name" value="vWA-like"/>
    <property type="match status" value="1"/>
</dbReference>
<dbReference type="Gene3D" id="2.60.40.1140">
    <property type="entry name" value="Collagen-binding surface protein Cna, B-type domain"/>
    <property type="match status" value="1"/>
</dbReference>
<dbReference type="InterPro" id="IPR002035">
    <property type="entry name" value="VWF_A"/>
</dbReference>
<keyword evidence="2" id="KW-0472">Membrane</keyword>